<dbReference type="GeneID" id="24100166"/>
<protein>
    <recommendedName>
        <fullName evidence="4">G-protein coupled receptors family 1 profile domain-containing protein</fullName>
    </recommendedName>
</protein>
<proteinExistence type="predicted"/>
<feature type="transmembrane region" description="Helical" evidence="1">
    <location>
        <begin position="112"/>
        <end position="130"/>
    </location>
</feature>
<organism evidence="2 3">
    <name type="scientific">Fibroporia radiculosa</name>
    <dbReference type="NCBI Taxonomy" id="599839"/>
    <lineage>
        <taxon>Eukaryota</taxon>
        <taxon>Fungi</taxon>
        <taxon>Dikarya</taxon>
        <taxon>Basidiomycota</taxon>
        <taxon>Agaricomycotina</taxon>
        <taxon>Agaricomycetes</taxon>
        <taxon>Polyporales</taxon>
        <taxon>Fibroporiaceae</taxon>
        <taxon>Fibroporia</taxon>
    </lineage>
</organism>
<keyword evidence="1" id="KW-0472">Membrane</keyword>
<reference evidence="2 3" key="1">
    <citation type="journal article" date="2012" name="Appl. Environ. Microbiol.">
        <title>Short-read sequencing for genomic analysis of the brown rot fungus Fibroporia radiculosa.</title>
        <authorList>
            <person name="Tang J.D."/>
            <person name="Perkins A.D."/>
            <person name="Sonstegard T.S."/>
            <person name="Schroeder S.G."/>
            <person name="Burgess S.C."/>
            <person name="Diehl S.V."/>
        </authorList>
    </citation>
    <scope>NUCLEOTIDE SEQUENCE [LARGE SCALE GENOMIC DNA]</scope>
    <source>
        <strain evidence="2 3">TFFH 294</strain>
    </source>
</reference>
<keyword evidence="3" id="KW-1185">Reference proteome</keyword>
<dbReference type="RefSeq" id="XP_012184538.1">
    <property type="nucleotide sequence ID" value="XM_012329148.1"/>
</dbReference>
<evidence type="ECO:0000256" key="1">
    <source>
        <dbReference type="SAM" id="Phobius"/>
    </source>
</evidence>
<dbReference type="AlphaFoldDB" id="J4GV12"/>
<dbReference type="EMBL" id="HE797183">
    <property type="protein sequence ID" value="CCM05255.1"/>
    <property type="molecule type" value="Genomic_DNA"/>
</dbReference>
<dbReference type="HOGENOM" id="CLU_044614_0_2_1"/>
<gene>
    <name evidence="2" type="ORF">FIBRA_07465</name>
</gene>
<name>J4GV12_9APHY</name>
<feature type="transmembrane region" description="Helical" evidence="1">
    <location>
        <begin position="59"/>
        <end position="77"/>
    </location>
</feature>
<sequence>MSNSSWAPNETASVIFAEETWLQGALLSNIAYGMQLTLFVMCFVTLVRKMDRHNFRRQLFLLSFICVIFTIGTLFMGSQAKFTQQAFIEYRNYPGGPSVYEEAEFANPVDEIANVCFVVGNWLLDAFLVWRFMVIFRDFGQGWLAALTFFPVLMLLASVALGLALLIDMTGSSPFAFVNITLAYYVMSLSLNVIVTLLIVGRLLIYRRRMARVFGTKESSDYLNISAILIESASLYSIFAVLFIVPFGLGNSLANVFLDSVSQVQIVSSLLIIYRVATGKAWSQSSATELTTNPSTTAIQLKHMGSMRFATVTNASTAVDSVMTKNTGGISITRDVIREKDSVV</sequence>
<evidence type="ECO:0000313" key="3">
    <source>
        <dbReference type="Proteomes" id="UP000006352"/>
    </source>
</evidence>
<keyword evidence="1" id="KW-0812">Transmembrane</keyword>
<keyword evidence="1" id="KW-1133">Transmembrane helix</keyword>
<feature type="transmembrane region" description="Helical" evidence="1">
    <location>
        <begin position="142"/>
        <end position="167"/>
    </location>
</feature>
<dbReference type="STRING" id="599839.J4GV12"/>
<dbReference type="Proteomes" id="UP000006352">
    <property type="component" value="Unassembled WGS sequence"/>
</dbReference>
<evidence type="ECO:0008006" key="4">
    <source>
        <dbReference type="Google" id="ProtNLM"/>
    </source>
</evidence>
<dbReference type="OrthoDB" id="2641762at2759"/>
<evidence type="ECO:0000313" key="2">
    <source>
        <dbReference type="EMBL" id="CCM05255.1"/>
    </source>
</evidence>
<feature type="transmembrane region" description="Helical" evidence="1">
    <location>
        <begin position="30"/>
        <end position="47"/>
    </location>
</feature>
<feature type="transmembrane region" description="Helical" evidence="1">
    <location>
        <begin position="225"/>
        <end position="247"/>
    </location>
</feature>
<dbReference type="InParanoid" id="J4GV12"/>
<accession>J4GV12</accession>
<feature type="transmembrane region" description="Helical" evidence="1">
    <location>
        <begin position="182"/>
        <end position="205"/>
    </location>
</feature>